<dbReference type="PROSITE" id="PS50093">
    <property type="entry name" value="PKD"/>
    <property type="match status" value="1"/>
</dbReference>
<keyword evidence="2" id="KW-0732">Signal</keyword>
<feature type="signal peptide" evidence="2">
    <location>
        <begin position="1"/>
        <end position="19"/>
    </location>
</feature>
<dbReference type="InterPro" id="IPR000601">
    <property type="entry name" value="PKD_dom"/>
</dbReference>
<sequence length="429" mass="45741">MKPRLARPLLAAIVGGALAAGGAVAASPAFAGSSPVRAAIAVEESGEPTASAEPSPSDSVTSEPAPSDSASSEPAPSDSTSVEPAPSDSTSVEPSTPATSPSVSPSVSTPAPDTIPPKGAYKLSATSIWTGQFVKFTQTSADFSDNVTPDAQIKRTVNWGDGTGLLTLTASQTVVQHNYNKPGTFTLVERLTDKAGKFSDIKKTVKVSNAATKLVNSKTSVWSGQRYYVTVKAVPAGTQYVLVENGDNCPGYEFKWTGKAKVIKMFLWKDCVTGRVITGKRPAKVKYRNANGYSAWFSGAGVSVKNDAWGPKVTVTKPKNSTKLSAWKYVTGTASDKGSGVRVVWVSLENYSNGQDYCLNINKKWQKVNNDTFNDVCYSWQAPVAANGKWKFKVPAGLKKGLFWPAARAEDWSTKRSGWKYIEAKITRS</sequence>
<dbReference type="Proteomes" id="UP000624709">
    <property type="component" value="Unassembled WGS sequence"/>
</dbReference>
<evidence type="ECO:0000313" key="5">
    <source>
        <dbReference type="Proteomes" id="UP000624709"/>
    </source>
</evidence>
<comment type="caution">
    <text evidence="4">The sequence shown here is derived from an EMBL/GenBank/DDBJ whole genome shotgun (WGS) entry which is preliminary data.</text>
</comment>
<feature type="compositionally biased region" description="Low complexity" evidence="1">
    <location>
        <begin position="61"/>
        <end position="81"/>
    </location>
</feature>
<dbReference type="CDD" id="cd00146">
    <property type="entry name" value="PKD"/>
    <property type="match status" value="1"/>
</dbReference>
<name>A0ABQ4BKS1_9ACTN</name>
<dbReference type="RefSeq" id="WP_203829134.1">
    <property type="nucleotide sequence ID" value="NZ_BAAATY010000039.1"/>
</dbReference>
<evidence type="ECO:0000313" key="4">
    <source>
        <dbReference type="EMBL" id="GIE71232.1"/>
    </source>
</evidence>
<dbReference type="Gene3D" id="2.60.40.10">
    <property type="entry name" value="Immunoglobulins"/>
    <property type="match status" value="1"/>
</dbReference>
<dbReference type="InterPro" id="IPR035986">
    <property type="entry name" value="PKD_dom_sf"/>
</dbReference>
<accession>A0ABQ4BKS1</accession>
<proteinExistence type="predicted"/>
<dbReference type="EMBL" id="BOMS01000122">
    <property type="protein sequence ID" value="GIE71232.1"/>
    <property type="molecule type" value="Genomic_DNA"/>
</dbReference>
<feature type="domain" description="PKD" evidence="3">
    <location>
        <begin position="140"/>
        <end position="214"/>
    </location>
</feature>
<feature type="region of interest" description="Disordered" evidence="1">
    <location>
        <begin position="41"/>
        <end position="115"/>
    </location>
</feature>
<evidence type="ECO:0000259" key="3">
    <source>
        <dbReference type="PROSITE" id="PS50093"/>
    </source>
</evidence>
<keyword evidence="5" id="KW-1185">Reference proteome</keyword>
<feature type="chain" id="PRO_5045944953" description="PKD domain-containing protein" evidence="2">
    <location>
        <begin position="20"/>
        <end position="429"/>
    </location>
</feature>
<gene>
    <name evidence="4" type="ORF">Apa02nite_073400</name>
</gene>
<evidence type="ECO:0000256" key="2">
    <source>
        <dbReference type="SAM" id="SignalP"/>
    </source>
</evidence>
<protein>
    <recommendedName>
        <fullName evidence="3">PKD domain-containing protein</fullName>
    </recommendedName>
</protein>
<evidence type="ECO:0000256" key="1">
    <source>
        <dbReference type="SAM" id="MobiDB-lite"/>
    </source>
</evidence>
<dbReference type="SUPFAM" id="SSF49299">
    <property type="entry name" value="PKD domain"/>
    <property type="match status" value="1"/>
</dbReference>
<dbReference type="InterPro" id="IPR013783">
    <property type="entry name" value="Ig-like_fold"/>
</dbReference>
<reference evidence="4 5" key="1">
    <citation type="submission" date="2021-01" db="EMBL/GenBank/DDBJ databases">
        <title>Whole genome shotgun sequence of Actinoplanes palleronii NBRC 14916.</title>
        <authorList>
            <person name="Komaki H."/>
            <person name="Tamura T."/>
        </authorList>
    </citation>
    <scope>NUCLEOTIDE SEQUENCE [LARGE SCALE GENOMIC DNA]</scope>
    <source>
        <strain evidence="4 5">NBRC 14916</strain>
    </source>
</reference>
<organism evidence="4 5">
    <name type="scientific">Actinoplanes palleronii</name>
    <dbReference type="NCBI Taxonomy" id="113570"/>
    <lineage>
        <taxon>Bacteria</taxon>
        <taxon>Bacillati</taxon>
        <taxon>Actinomycetota</taxon>
        <taxon>Actinomycetes</taxon>
        <taxon>Micromonosporales</taxon>
        <taxon>Micromonosporaceae</taxon>
        <taxon>Actinoplanes</taxon>
    </lineage>
</organism>
<feature type="compositionally biased region" description="Low complexity" evidence="1">
    <location>
        <begin position="89"/>
        <end position="112"/>
    </location>
</feature>